<dbReference type="Proteomes" id="UP000507222">
    <property type="component" value="Unassembled WGS sequence"/>
</dbReference>
<gene>
    <name evidence="2" type="ORF">CURHAP_LOCUS7851</name>
</gene>
<evidence type="ECO:0000256" key="1">
    <source>
        <dbReference type="SAM" id="MobiDB-lite"/>
    </source>
</evidence>
<dbReference type="AlphaFoldDB" id="A0A6J5TR44"/>
<feature type="compositionally biased region" description="Acidic residues" evidence="1">
    <location>
        <begin position="96"/>
        <end position="113"/>
    </location>
</feature>
<evidence type="ECO:0000313" key="3">
    <source>
        <dbReference type="Proteomes" id="UP000507222"/>
    </source>
</evidence>
<feature type="region of interest" description="Disordered" evidence="1">
    <location>
        <begin position="82"/>
        <end position="113"/>
    </location>
</feature>
<sequence length="113" mass="12965">MPMEVWSGKPWTDYKYLHIFGYLAYYHVRESKLDPRAKKTLFMGFSTGAAMVNQNKHEGETEATKTMSSSKQMELLKTPVVPVRPDVTYTSPTVDFNDDDKDHEDEASTQEPL</sequence>
<reference evidence="2 3" key="1">
    <citation type="submission" date="2020-05" db="EMBL/GenBank/DDBJ databases">
        <authorList>
            <person name="Campoy J."/>
            <person name="Schneeberger K."/>
            <person name="Spophaly S."/>
        </authorList>
    </citation>
    <scope>NUCLEOTIDE SEQUENCE [LARGE SCALE GENOMIC DNA]</scope>
    <source>
        <strain evidence="2">PruArmRojPasFocal</strain>
    </source>
</reference>
<proteinExistence type="predicted"/>
<dbReference type="EMBL" id="CAEKDK010000001">
    <property type="protein sequence ID" value="CAB4265677.1"/>
    <property type="molecule type" value="Genomic_DNA"/>
</dbReference>
<name>A0A6J5TR44_PRUAR</name>
<protein>
    <submittedName>
        <fullName evidence="2">Uncharacterized protein</fullName>
    </submittedName>
</protein>
<evidence type="ECO:0000313" key="2">
    <source>
        <dbReference type="EMBL" id="CAB4265677.1"/>
    </source>
</evidence>
<organism evidence="2 3">
    <name type="scientific">Prunus armeniaca</name>
    <name type="common">Apricot</name>
    <name type="synonym">Armeniaca vulgaris</name>
    <dbReference type="NCBI Taxonomy" id="36596"/>
    <lineage>
        <taxon>Eukaryota</taxon>
        <taxon>Viridiplantae</taxon>
        <taxon>Streptophyta</taxon>
        <taxon>Embryophyta</taxon>
        <taxon>Tracheophyta</taxon>
        <taxon>Spermatophyta</taxon>
        <taxon>Magnoliopsida</taxon>
        <taxon>eudicotyledons</taxon>
        <taxon>Gunneridae</taxon>
        <taxon>Pentapetalae</taxon>
        <taxon>rosids</taxon>
        <taxon>fabids</taxon>
        <taxon>Rosales</taxon>
        <taxon>Rosaceae</taxon>
        <taxon>Amygdaloideae</taxon>
        <taxon>Amygdaleae</taxon>
        <taxon>Prunus</taxon>
    </lineage>
</organism>
<accession>A0A6J5TR44</accession>